<dbReference type="Proteomes" id="UP000008084">
    <property type="component" value="Chromosome"/>
</dbReference>
<evidence type="ECO:0000313" key="1">
    <source>
        <dbReference type="EMBL" id="CBY28390.1"/>
    </source>
</evidence>
<reference evidence="1 2" key="1">
    <citation type="journal article" date="2011" name="J. Bacteriol.">
        <title>Complete genome sequence of Yersinia enterocolitica subsp. palearctica serogroup O:3.</title>
        <authorList>
            <person name="Batzilla J."/>
            <person name="Hoper D."/>
            <person name="Antonenka U."/>
            <person name="Heesemann J."/>
            <person name="Rakin A."/>
        </authorList>
    </citation>
    <scope>NUCLEOTIDE SEQUENCE [LARGE SCALE GENOMIC DNA]</scope>
    <source>
        <strain evidence="2">DSM 13030 / CIP 106945 / Y11</strain>
    </source>
</reference>
<dbReference type="KEGG" id="yey:Y11_41401"/>
<gene>
    <name evidence="1" type="ordered locus">Y11_41401</name>
</gene>
<dbReference type="AlphaFoldDB" id="A0A0H3P0G4"/>
<dbReference type="HOGENOM" id="CLU_3260087_0_0_6"/>
<protein>
    <submittedName>
        <fullName evidence="1">Uncharacterized protein</fullName>
    </submittedName>
</protein>
<evidence type="ECO:0000313" key="2">
    <source>
        <dbReference type="Proteomes" id="UP000008084"/>
    </source>
</evidence>
<sequence length="42" mass="4788">MALSTPENSDRKQLNLIAAIMGLCLNDKNAQNIKIFLLEWQQ</sequence>
<organism evidence="1 2">
    <name type="scientific">Yersinia enterocolitica subsp. palearctica serotype O:3 (strain DSM 13030 / CIP 106945 / Y11)</name>
    <dbReference type="NCBI Taxonomy" id="930944"/>
    <lineage>
        <taxon>Bacteria</taxon>
        <taxon>Pseudomonadati</taxon>
        <taxon>Pseudomonadota</taxon>
        <taxon>Gammaproteobacteria</taxon>
        <taxon>Enterobacterales</taxon>
        <taxon>Yersiniaceae</taxon>
        <taxon>Yersinia</taxon>
    </lineage>
</organism>
<dbReference type="PATRIC" id="fig|930944.6.peg.4119"/>
<dbReference type="EMBL" id="FR729477">
    <property type="protein sequence ID" value="CBY28390.1"/>
    <property type="molecule type" value="Genomic_DNA"/>
</dbReference>
<accession>A0A0H3P0G4</accession>
<name>A0A0H3P0G4_YERE1</name>
<proteinExistence type="predicted"/>